<evidence type="ECO:0000313" key="3">
    <source>
        <dbReference type="Proteomes" id="UP000076154"/>
    </source>
</evidence>
<sequence>MDIAALSQKLVKLQLPAVKIQLTAVHLAILTDALATVCFVFVFSAKPEEFKK</sequence>
<dbReference type="EMBL" id="LUEZ02000126">
    <property type="protein sequence ID" value="RDB16319.1"/>
    <property type="molecule type" value="Genomic_DNA"/>
</dbReference>
<evidence type="ECO:0000313" key="2">
    <source>
        <dbReference type="EMBL" id="RDB16319.1"/>
    </source>
</evidence>
<keyword evidence="1" id="KW-0472">Membrane</keyword>
<feature type="transmembrane region" description="Helical" evidence="1">
    <location>
        <begin position="20"/>
        <end position="43"/>
    </location>
</feature>
<dbReference type="InParanoid" id="A0A369J2R1"/>
<organism evidence="2 3">
    <name type="scientific">Hypsizygus marmoreus</name>
    <name type="common">White beech mushroom</name>
    <name type="synonym">Agaricus marmoreus</name>
    <dbReference type="NCBI Taxonomy" id="39966"/>
    <lineage>
        <taxon>Eukaryota</taxon>
        <taxon>Fungi</taxon>
        <taxon>Dikarya</taxon>
        <taxon>Basidiomycota</taxon>
        <taxon>Agaricomycotina</taxon>
        <taxon>Agaricomycetes</taxon>
        <taxon>Agaricomycetidae</taxon>
        <taxon>Agaricales</taxon>
        <taxon>Tricholomatineae</taxon>
        <taxon>Lyophyllaceae</taxon>
        <taxon>Hypsizygus</taxon>
    </lineage>
</organism>
<keyword evidence="3" id="KW-1185">Reference proteome</keyword>
<comment type="caution">
    <text evidence="2">The sequence shown here is derived from an EMBL/GenBank/DDBJ whole genome shotgun (WGS) entry which is preliminary data.</text>
</comment>
<dbReference type="AlphaFoldDB" id="A0A369J2R1"/>
<accession>A0A369J2R1</accession>
<protein>
    <submittedName>
        <fullName evidence="2">Uncharacterized protein</fullName>
    </submittedName>
</protein>
<keyword evidence="1" id="KW-0812">Transmembrane</keyword>
<dbReference type="Proteomes" id="UP000076154">
    <property type="component" value="Unassembled WGS sequence"/>
</dbReference>
<proteinExistence type="predicted"/>
<evidence type="ECO:0000256" key="1">
    <source>
        <dbReference type="SAM" id="Phobius"/>
    </source>
</evidence>
<gene>
    <name evidence="2" type="ORF">Hypma_003034</name>
</gene>
<reference evidence="2" key="1">
    <citation type="submission" date="2018-04" db="EMBL/GenBank/DDBJ databases">
        <title>Whole genome sequencing of Hypsizygus marmoreus.</title>
        <authorList>
            <person name="Choi I.-G."/>
            <person name="Min B."/>
            <person name="Kim J.-G."/>
            <person name="Kim S."/>
            <person name="Oh Y.-L."/>
            <person name="Kong W.-S."/>
            <person name="Park H."/>
            <person name="Jeong J."/>
            <person name="Song E.-S."/>
        </authorList>
    </citation>
    <scope>NUCLEOTIDE SEQUENCE [LARGE SCALE GENOMIC DNA]</scope>
    <source>
        <strain evidence="2">51987-8</strain>
    </source>
</reference>
<name>A0A369J2R1_HYPMA</name>
<keyword evidence="1" id="KW-1133">Transmembrane helix</keyword>